<evidence type="ECO:0000256" key="2">
    <source>
        <dbReference type="ARBA" id="ARBA00022527"/>
    </source>
</evidence>
<dbReference type="AlphaFoldDB" id="A0A2R6Q125"/>
<feature type="domain" description="EGF-like" evidence="23">
    <location>
        <begin position="283"/>
        <end position="315"/>
    </location>
</feature>
<comment type="subcellular location">
    <subcellularLocation>
        <location evidence="1">Membrane</location>
        <topology evidence="1">Single-pass type I membrane protein</topology>
    </subcellularLocation>
</comment>
<evidence type="ECO:0000256" key="21">
    <source>
        <dbReference type="SAM" id="SignalP"/>
    </source>
</evidence>
<dbReference type="InterPro" id="IPR000742">
    <property type="entry name" value="EGF"/>
</dbReference>
<keyword evidence="24" id="KW-0675">Receptor</keyword>
<dbReference type="PROSITE" id="PS01187">
    <property type="entry name" value="EGF_CA"/>
    <property type="match status" value="1"/>
</dbReference>
<dbReference type="Pfam" id="PF00069">
    <property type="entry name" value="Pkinase"/>
    <property type="match status" value="1"/>
</dbReference>
<keyword evidence="6 20" id="KW-0812">Transmembrane</keyword>
<protein>
    <submittedName>
        <fullName evidence="24">Wall-associated receptor kinase</fullName>
    </submittedName>
</protein>
<reference evidence="24 25" key="1">
    <citation type="submission" date="2017-07" db="EMBL/GenBank/DDBJ databases">
        <title>An improved, manually edited Actinidia chinensis var. chinensis (kiwifruit) genome highlights the challenges associated with draft genomes and gene prediction in plants.</title>
        <authorList>
            <person name="Pilkington S."/>
            <person name="Crowhurst R."/>
            <person name="Hilario E."/>
            <person name="Nardozza S."/>
            <person name="Fraser L."/>
            <person name="Peng Y."/>
            <person name="Gunaseelan K."/>
            <person name="Simpson R."/>
            <person name="Tahir J."/>
            <person name="Deroles S."/>
            <person name="Templeton K."/>
            <person name="Luo Z."/>
            <person name="Davy M."/>
            <person name="Cheng C."/>
            <person name="Mcneilage M."/>
            <person name="Scaglione D."/>
            <person name="Liu Y."/>
            <person name="Zhang Q."/>
            <person name="Datson P."/>
            <person name="De Silva N."/>
            <person name="Gardiner S."/>
            <person name="Bassett H."/>
            <person name="Chagne D."/>
            <person name="Mccallum J."/>
            <person name="Dzierzon H."/>
            <person name="Deng C."/>
            <person name="Wang Y.-Y."/>
            <person name="Barron N."/>
            <person name="Manako K."/>
            <person name="Bowen J."/>
            <person name="Foster T."/>
            <person name="Erridge Z."/>
            <person name="Tiffin H."/>
            <person name="Waite C."/>
            <person name="Davies K."/>
            <person name="Grierson E."/>
            <person name="Laing W."/>
            <person name="Kirk R."/>
            <person name="Chen X."/>
            <person name="Wood M."/>
            <person name="Montefiori M."/>
            <person name="Brummell D."/>
            <person name="Schwinn K."/>
            <person name="Catanach A."/>
            <person name="Fullerton C."/>
            <person name="Li D."/>
            <person name="Meiyalaghan S."/>
            <person name="Nieuwenhuizen N."/>
            <person name="Read N."/>
            <person name="Prakash R."/>
            <person name="Hunter D."/>
            <person name="Zhang H."/>
            <person name="Mckenzie M."/>
            <person name="Knabel M."/>
            <person name="Harris A."/>
            <person name="Allan A."/>
            <person name="Chen A."/>
            <person name="Janssen B."/>
            <person name="Plunkett B."/>
            <person name="Dwamena C."/>
            <person name="Voogd C."/>
            <person name="Leif D."/>
            <person name="Lafferty D."/>
            <person name="Souleyre E."/>
            <person name="Varkonyi-Gasic E."/>
            <person name="Gambi F."/>
            <person name="Hanley J."/>
            <person name="Yao J.-L."/>
            <person name="Cheung J."/>
            <person name="David K."/>
            <person name="Warren B."/>
            <person name="Marsh K."/>
            <person name="Snowden K."/>
            <person name="Lin-Wang K."/>
            <person name="Brian L."/>
            <person name="Martinez-Sanchez M."/>
            <person name="Wang M."/>
            <person name="Ileperuma N."/>
            <person name="Macnee N."/>
            <person name="Campin R."/>
            <person name="Mcatee P."/>
            <person name="Drummond R."/>
            <person name="Espley R."/>
            <person name="Ireland H."/>
            <person name="Wu R."/>
            <person name="Atkinson R."/>
            <person name="Karunairetnam S."/>
            <person name="Bulley S."/>
            <person name="Chunkath S."/>
            <person name="Hanley Z."/>
            <person name="Storey R."/>
            <person name="Thrimawithana A."/>
            <person name="Thomson S."/>
            <person name="David C."/>
            <person name="Testolin R."/>
        </authorList>
    </citation>
    <scope>NUCLEOTIDE SEQUENCE [LARGE SCALE GENOMIC DNA]</scope>
    <source>
        <strain evidence="25">cv. Red5</strain>
        <tissue evidence="24">Young leaf</tissue>
    </source>
</reference>
<keyword evidence="8" id="KW-0677">Repeat</keyword>
<dbReference type="FunFam" id="2.10.25.10:FF:000628">
    <property type="entry name" value="Wall-associated receptor kinase 2"/>
    <property type="match status" value="1"/>
</dbReference>
<dbReference type="InterPro" id="IPR001881">
    <property type="entry name" value="EGF-like_Ca-bd_dom"/>
</dbReference>
<feature type="transmembrane region" description="Helical" evidence="20">
    <location>
        <begin position="333"/>
        <end position="358"/>
    </location>
</feature>
<evidence type="ECO:0000256" key="13">
    <source>
        <dbReference type="ARBA" id="ARBA00023136"/>
    </source>
</evidence>
<evidence type="ECO:0000256" key="16">
    <source>
        <dbReference type="ARBA" id="ARBA00047558"/>
    </source>
</evidence>
<dbReference type="InParanoid" id="A0A2R6Q125"/>
<dbReference type="InterPro" id="IPR018097">
    <property type="entry name" value="EGF_Ca-bd_CS"/>
</dbReference>
<dbReference type="OrthoDB" id="4062651at2759"/>
<evidence type="ECO:0000313" key="25">
    <source>
        <dbReference type="Proteomes" id="UP000241394"/>
    </source>
</evidence>
<comment type="function">
    <text evidence="18">Serine/threonine-protein kinase that may function as a signaling receptor of extracellular matrix component. Binding to pectin may have significance in the control of cell expansion, morphogenesis and development.</text>
</comment>
<dbReference type="PROSITE" id="PS00010">
    <property type="entry name" value="ASX_HYDROXYL"/>
    <property type="match status" value="1"/>
</dbReference>
<dbReference type="GO" id="GO:0030247">
    <property type="term" value="F:polysaccharide binding"/>
    <property type="evidence" value="ECO:0007669"/>
    <property type="project" value="InterPro"/>
</dbReference>
<dbReference type="SMART" id="SM00181">
    <property type="entry name" value="EGF"/>
    <property type="match status" value="2"/>
</dbReference>
<evidence type="ECO:0000256" key="10">
    <source>
        <dbReference type="ARBA" id="ARBA00022777"/>
    </source>
</evidence>
<dbReference type="Pfam" id="PF07645">
    <property type="entry name" value="EGF_CA"/>
    <property type="match status" value="1"/>
</dbReference>
<dbReference type="OMA" id="CSASSIC"/>
<comment type="caution">
    <text evidence="19">Lacks conserved residue(s) required for the propagation of feature annotation.</text>
</comment>
<evidence type="ECO:0000256" key="7">
    <source>
        <dbReference type="ARBA" id="ARBA00022729"/>
    </source>
</evidence>
<dbReference type="Gene3D" id="3.30.200.20">
    <property type="entry name" value="Phosphorylase Kinase, domain 1"/>
    <property type="match status" value="1"/>
</dbReference>
<dbReference type="GO" id="GO:0004674">
    <property type="term" value="F:protein serine/threonine kinase activity"/>
    <property type="evidence" value="ECO:0007669"/>
    <property type="project" value="UniProtKB-KW"/>
</dbReference>
<sequence length="747" mass="83270">MSMSLPLIFLQLLLAIVVAASQALPGCENLCGNISVPYPFGTRPGCFKSDYFLVTCNSSFNPPKLYLTTSLIEVTDIFLSGELRIQSWIARDCYNKQHLRVVKNNPWMRFRKFPVSHTRNKFIAVGCDSYAVIKGSQGRKYTTGCLSLCDSIDNVINGSCSGIGCCQTIIPKEVRSYNIRVNSYDNHSSVWDFNPCSYSFVAEDNTYTFSSLDLADLQGRTSVPVVLDWAVGNETCVAARKNQTSFACKQNSKCYNFDNGPGYRCNCSDGYEGNPYLSNGCQDIDECKISSPCNMTCHNLPGTYVCSCPEGYQGDGKKSGSGCSRIPRKSLPLINIALGISISISVLLLGGSWLYWGFRQRKIIKLREKFFEQNGGIMLLQKLPKRDESVQSSKRTGSAKSFEIYTEECLKKATNNYHESRILGQGGQGTVYKGILPDDTTVAIKKSKIGNKSQVEQFVNEIIILSQINHTNVVKLLGCCLETQVPLLVYEFVTNGTLYDHIHTKTRSTSLITWENRLRIATETAGVLSYLHSDANPPIIHRDIKSNNILLDENYTAKVSDFGASRLFPTDQTQLTTLVQGTLGYLDPEYFQTSQLTEKSDVYSFGVLLVELLTGKEALSYDRPEKERNIAMYFVSSLKEDRLLEIVDQQVIKEGKAEKLKEFAIVAKGCLEVKGDERPTMKEVAMELQGLRTVEKHPWVNDSNNAEESHSLLGELSNAYGGDENTRISASYDSMVNHVISPFDDGR</sequence>
<dbReference type="Gramene" id="PSS00109">
    <property type="protein sequence ID" value="PSS00109"/>
    <property type="gene ID" value="CEY00_Acc24076"/>
</dbReference>
<dbReference type="InterPro" id="IPR049883">
    <property type="entry name" value="NOTCH1_EGF-like"/>
</dbReference>
<dbReference type="FunFam" id="3.30.200.20:FF:000043">
    <property type="entry name" value="Wall-associated receptor kinase 2"/>
    <property type="match status" value="1"/>
</dbReference>
<dbReference type="InterPro" id="IPR045274">
    <property type="entry name" value="WAK-like"/>
</dbReference>
<dbReference type="InterPro" id="IPR025287">
    <property type="entry name" value="WAK_GUB"/>
</dbReference>
<dbReference type="SMART" id="SM00220">
    <property type="entry name" value="S_TKc"/>
    <property type="match status" value="1"/>
</dbReference>
<evidence type="ECO:0000259" key="23">
    <source>
        <dbReference type="PROSITE" id="PS50026"/>
    </source>
</evidence>
<evidence type="ECO:0000256" key="3">
    <source>
        <dbReference type="ARBA" id="ARBA00022536"/>
    </source>
</evidence>
<dbReference type="SMART" id="SM00179">
    <property type="entry name" value="EGF_CA"/>
    <property type="match status" value="2"/>
</dbReference>
<keyword evidence="2" id="KW-0723">Serine/threonine-protein kinase</keyword>
<evidence type="ECO:0000256" key="17">
    <source>
        <dbReference type="ARBA" id="ARBA00047951"/>
    </source>
</evidence>
<keyword evidence="13 20" id="KW-0472">Membrane</keyword>
<dbReference type="FunCoup" id="A0A2R6Q125">
    <property type="interactions" value="259"/>
</dbReference>
<dbReference type="EMBL" id="NKQK01000021">
    <property type="protein sequence ID" value="PSS00109.1"/>
    <property type="molecule type" value="Genomic_DNA"/>
</dbReference>
<accession>A0A2R6Q125</accession>
<keyword evidence="3 19" id="KW-0245">EGF-like domain</keyword>
<comment type="caution">
    <text evidence="24">The sequence shown here is derived from an EMBL/GenBank/DDBJ whole genome shotgun (WGS) entry which is preliminary data.</text>
</comment>
<evidence type="ECO:0000259" key="22">
    <source>
        <dbReference type="PROSITE" id="PS50011"/>
    </source>
</evidence>
<keyword evidence="15" id="KW-0325">Glycoprotein</keyword>
<keyword evidence="14 19" id="KW-1015">Disulfide bond</keyword>
<keyword evidence="5" id="KW-0808">Transferase</keyword>
<evidence type="ECO:0000256" key="8">
    <source>
        <dbReference type="ARBA" id="ARBA00022737"/>
    </source>
</evidence>
<keyword evidence="7 21" id="KW-0732">Signal</keyword>
<dbReference type="FunFam" id="2.10.25.10:FF:000038">
    <property type="entry name" value="Fibrillin 2"/>
    <property type="match status" value="1"/>
</dbReference>
<proteinExistence type="predicted"/>
<evidence type="ECO:0000256" key="9">
    <source>
        <dbReference type="ARBA" id="ARBA00022741"/>
    </source>
</evidence>
<feature type="signal peptide" evidence="21">
    <location>
        <begin position="1"/>
        <end position="23"/>
    </location>
</feature>
<dbReference type="PROSITE" id="PS50011">
    <property type="entry name" value="PROTEIN_KINASE_DOM"/>
    <property type="match status" value="1"/>
</dbReference>
<dbReference type="InterPro" id="IPR000152">
    <property type="entry name" value="EGF-type_Asp/Asn_hydroxyl_site"/>
</dbReference>
<comment type="catalytic activity">
    <reaction evidence="16">
        <text>L-seryl-[protein] + ATP = O-phospho-L-seryl-[protein] + ADP + H(+)</text>
        <dbReference type="Rhea" id="RHEA:17989"/>
        <dbReference type="Rhea" id="RHEA-COMP:9863"/>
        <dbReference type="Rhea" id="RHEA-COMP:11604"/>
        <dbReference type="ChEBI" id="CHEBI:15378"/>
        <dbReference type="ChEBI" id="CHEBI:29999"/>
        <dbReference type="ChEBI" id="CHEBI:30616"/>
        <dbReference type="ChEBI" id="CHEBI:83421"/>
        <dbReference type="ChEBI" id="CHEBI:456216"/>
    </reaction>
</comment>
<feature type="domain" description="Protein kinase" evidence="22">
    <location>
        <begin position="417"/>
        <end position="700"/>
    </location>
</feature>
<evidence type="ECO:0000256" key="11">
    <source>
        <dbReference type="ARBA" id="ARBA00022840"/>
    </source>
</evidence>
<dbReference type="PANTHER" id="PTHR27005">
    <property type="entry name" value="WALL-ASSOCIATED RECEPTOR KINASE-LIKE 21"/>
    <property type="match status" value="1"/>
</dbReference>
<dbReference type="Gene3D" id="1.10.510.10">
    <property type="entry name" value="Transferase(Phosphotransferase) domain 1"/>
    <property type="match status" value="1"/>
</dbReference>
<keyword evidence="10 24" id="KW-0418">Kinase</keyword>
<organism evidence="24 25">
    <name type="scientific">Actinidia chinensis var. chinensis</name>
    <name type="common">Chinese soft-hair kiwi</name>
    <dbReference type="NCBI Taxonomy" id="1590841"/>
    <lineage>
        <taxon>Eukaryota</taxon>
        <taxon>Viridiplantae</taxon>
        <taxon>Streptophyta</taxon>
        <taxon>Embryophyta</taxon>
        <taxon>Tracheophyta</taxon>
        <taxon>Spermatophyta</taxon>
        <taxon>Magnoliopsida</taxon>
        <taxon>eudicotyledons</taxon>
        <taxon>Gunneridae</taxon>
        <taxon>Pentapetalae</taxon>
        <taxon>asterids</taxon>
        <taxon>Ericales</taxon>
        <taxon>Actinidiaceae</taxon>
        <taxon>Actinidia</taxon>
    </lineage>
</organism>
<dbReference type="SUPFAM" id="SSF57196">
    <property type="entry name" value="EGF/Laminin"/>
    <property type="match status" value="1"/>
</dbReference>
<keyword evidence="11" id="KW-0067">ATP-binding</keyword>
<evidence type="ECO:0000256" key="14">
    <source>
        <dbReference type="ARBA" id="ARBA00023157"/>
    </source>
</evidence>
<evidence type="ECO:0000256" key="15">
    <source>
        <dbReference type="ARBA" id="ARBA00023180"/>
    </source>
</evidence>
<dbReference type="InterPro" id="IPR011009">
    <property type="entry name" value="Kinase-like_dom_sf"/>
</dbReference>
<evidence type="ECO:0000256" key="5">
    <source>
        <dbReference type="ARBA" id="ARBA00022679"/>
    </source>
</evidence>
<feature type="chain" id="PRO_5015360155" evidence="21">
    <location>
        <begin position="24"/>
        <end position="747"/>
    </location>
</feature>
<keyword evidence="12 20" id="KW-1133">Transmembrane helix</keyword>
<feature type="disulfide bond" evidence="19">
    <location>
        <begin position="248"/>
        <end position="265"/>
    </location>
</feature>
<dbReference type="InterPro" id="IPR000719">
    <property type="entry name" value="Prot_kinase_dom"/>
</dbReference>
<reference evidence="25" key="2">
    <citation type="journal article" date="2018" name="BMC Genomics">
        <title>A manually annotated Actinidia chinensis var. chinensis (kiwifruit) genome highlights the challenges associated with draft genomes and gene prediction in plants.</title>
        <authorList>
            <person name="Pilkington S.M."/>
            <person name="Crowhurst R."/>
            <person name="Hilario E."/>
            <person name="Nardozza S."/>
            <person name="Fraser L."/>
            <person name="Peng Y."/>
            <person name="Gunaseelan K."/>
            <person name="Simpson R."/>
            <person name="Tahir J."/>
            <person name="Deroles S.C."/>
            <person name="Templeton K."/>
            <person name="Luo Z."/>
            <person name="Davy M."/>
            <person name="Cheng C."/>
            <person name="McNeilage M."/>
            <person name="Scaglione D."/>
            <person name="Liu Y."/>
            <person name="Zhang Q."/>
            <person name="Datson P."/>
            <person name="De Silva N."/>
            <person name="Gardiner S.E."/>
            <person name="Bassett H."/>
            <person name="Chagne D."/>
            <person name="McCallum J."/>
            <person name="Dzierzon H."/>
            <person name="Deng C."/>
            <person name="Wang Y.Y."/>
            <person name="Barron L."/>
            <person name="Manako K."/>
            <person name="Bowen J."/>
            <person name="Foster T.M."/>
            <person name="Erridge Z.A."/>
            <person name="Tiffin H."/>
            <person name="Waite C.N."/>
            <person name="Davies K.M."/>
            <person name="Grierson E.P."/>
            <person name="Laing W.A."/>
            <person name="Kirk R."/>
            <person name="Chen X."/>
            <person name="Wood M."/>
            <person name="Montefiori M."/>
            <person name="Brummell D.A."/>
            <person name="Schwinn K.E."/>
            <person name="Catanach A."/>
            <person name="Fullerton C."/>
            <person name="Li D."/>
            <person name="Meiyalaghan S."/>
            <person name="Nieuwenhuizen N."/>
            <person name="Read N."/>
            <person name="Prakash R."/>
            <person name="Hunter D."/>
            <person name="Zhang H."/>
            <person name="McKenzie M."/>
            <person name="Knabel M."/>
            <person name="Harris A."/>
            <person name="Allan A.C."/>
            <person name="Gleave A."/>
            <person name="Chen A."/>
            <person name="Janssen B.J."/>
            <person name="Plunkett B."/>
            <person name="Ampomah-Dwamena C."/>
            <person name="Voogd C."/>
            <person name="Leif D."/>
            <person name="Lafferty D."/>
            <person name="Souleyre E.J.F."/>
            <person name="Varkonyi-Gasic E."/>
            <person name="Gambi F."/>
            <person name="Hanley J."/>
            <person name="Yao J.L."/>
            <person name="Cheung J."/>
            <person name="David K.M."/>
            <person name="Warren B."/>
            <person name="Marsh K."/>
            <person name="Snowden K.C."/>
            <person name="Lin-Wang K."/>
            <person name="Brian L."/>
            <person name="Martinez-Sanchez M."/>
            <person name="Wang M."/>
            <person name="Ileperuma N."/>
            <person name="Macnee N."/>
            <person name="Campin R."/>
            <person name="McAtee P."/>
            <person name="Drummond R.S.M."/>
            <person name="Espley R.V."/>
            <person name="Ireland H.S."/>
            <person name="Wu R."/>
            <person name="Atkinson R.G."/>
            <person name="Karunairetnam S."/>
            <person name="Bulley S."/>
            <person name="Chunkath S."/>
            <person name="Hanley Z."/>
            <person name="Storey R."/>
            <person name="Thrimawithana A.H."/>
            <person name="Thomson S."/>
            <person name="David C."/>
            <person name="Testolin R."/>
            <person name="Huang H."/>
            <person name="Hellens R.P."/>
            <person name="Schaffer R.J."/>
        </authorList>
    </citation>
    <scope>NUCLEOTIDE SEQUENCE [LARGE SCALE GENOMIC DNA]</scope>
    <source>
        <strain evidence="25">cv. Red5</strain>
    </source>
</reference>
<dbReference type="SUPFAM" id="SSF56112">
    <property type="entry name" value="Protein kinase-like (PK-like)"/>
    <property type="match status" value="1"/>
</dbReference>
<dbReference type="GO" id="GO:0005524">
    <property type="term" value="F:ATP binding"/>
    <property type="evidence" value="ECO:0007669"/>
    <property type="project" value="UniProtKB-KW"/>
</dbReference>
<dbReference type="Pfam" id="PF13947">
    <property type="entry name" value="GUB_WAK_bind"/>
    <property type="match status" value="1"/>
</dbReference>
<dbReference type="CDD" id="cd00054">
    <property type="entry name" value="EGF_CA"/>
    <property type="match status" value="1"/>
</dbReference>
<dbReference type="InterPro" id="IPR008271">
    <property type="entry name" value="Ser/Thr_kinase_AS"/>
</dbReference>
<dbReference type="PROSITE" id="PS00108">
    <property type="entry name" value="PROTEIN_KINASE_ST"/>
    <property type="match status" value="1"/>
</dbReference>
<keyword evidence="4" id="KW-0597">Phosphoprotein</keyword>
<feature type="domain" description="EGF-like" evidence="23">
    <location>
        <begin position="240"/>
        <end position="282"/>
    </location>
</feature>
<dbReference type="GO" id="GO:0007166">
    <property type="term" value="P:cell surface receptor signaling pathway"/>
    <property type="evidence" value="ECO:0007669"/>
    <property type="project" value="InterPro"/>
</dbReference>
<evidence type="ECO:0000256" key="19">
    <source>
        <dbReference type="PROSITE-ProRule" id="PRU00076"/>
    </source>
</evidence>
<keyword evidence="25" id="KW-1185">Reference proteome</keyword>
<dbReference type="GO" id="GO:0005509">
    <property type="term" value="F:calcium ion binding"/>
    <property type="evidence" value="ECO:0007669"/>
    <property type="project" value="InterPro"/>
</dbReference>
<dbReference type="PROSITE" id="PS50026">
    <property type="entry name" value="EGF_3"/>
    <property type="match status" value="2"/>
</dbReference>
<comment type="catalytic activity">
    <reaction evidence="17">
        <text>L-threonyl-[protein] + ATP = O-phospho-L-threonyl-[protein] + ADP + H(+)</text>
        <dbReference type="Rhea" id="RHEA:46608"/>
        <dbReference type="Rhea" id="RHEA-COMP:11060"/>
        <dbReference type="Rhea" id="RHEA-COMP:11605"/>
        <dbReference type="ChEBI" id="CHEBI:15378"/>
        <dbReference type="ChEBI" id="CHEBI:30013"/>
        <dbReference type="ChEBI" id="CHEBI:30616"/>
        <dbReference type="ChEBI" id="CHEBI:61977"/>
        <dbReference type="ChEBI" id="CHEBI:456216"/>
    </reaction>
</comment>
<evidence type="ECO:0000256" key="1">
    <source>
        <dbReference type="ARBA" id="ARBA00004479"/>
    </source>
</evidence>
<name>A0A2R6Q125_ACTCC</name>
<feature type="disulfide bond" evidence="19">
    <location>
        <begin position="287"/>
        <end position="297"/>
    </location>
</feature>
<dbReference type="Proteomes" id="UP000241394">
    <property type="component" value="Chromosome LG21"/>
</dbReference>
<dbReference type="Gene3D" id="2.10.25.10">
    <property type="entry name" value="Laminin"/>
    <property type="match status" value="2"/>
</dbReference>
<dbReference type="FunFam" id="1.10.510.10:FF:000084">
    <property type="entry name" value="Wall-associated receptor kinase 2"/>
    <property type="match status" value="1"/>
</dbReference>
<dbReference type="CDD" id="cd14066">
    <property type="entry name" value="STKc_IRAK"/>
    <property type="match status" value="1"/>
</dbReference>
<evidence type="ECO:0000256" key="6">
    <source>
        <dbReference type="ARBA" id="ARBA00022692"/>
    </source>
</evidence>
<evidence type="ECO:0000313" key="24">
    <source>
        <dbReference type="EMBL" id="PSS00109.1"/>
    </source>
</evidence>
<dbReference type="PANTHER" id="PTHR27005:SF511">
    <property type="entry name" value="WALL-ASSOCIATED RECEPTOR KINASE 1-RELATED"/>
    <property type="match status" value="1"/>
</dbReference>
<evidence type="ECO:0000256" key="12">
    <source>
        <dbReference type="ARBA" id="ARBA00022989"/>
    </source>
</evidence>
<keyword evidence="9" id="KW-0547">Nucleotide-binding</keyword>
<evidence type="ECO:0000256" key="18">
    <source>
        <dbReference type="ARBA" id="ARBA00058961"/>
    </source>
</evidence>
<dbReference type="STRING" id="1590841.A0A2R6Q125"/>
<gene>
    <name evidence="24" type="ORF">CEY00_Acc24076</name>
</gene>
<evidence type="ECO:0000256" key="20">
    <source>
        <dbReference type="SAM" id="Phobius"/>
    </source>
</evidence>
<evidence type="ECO:0000256" key="4">
    <source>
        <dbReference type="ARBA" id="ARBA00022553"/>
    </source>
</evidence>
<dbReference type="GO" id="GO:0005886">
    <property type="term" value="C:plasma membrane"/>
    <property type="evidence" value="ECO:0007669"/>
    <property type="project" value="TreeGrafter"/>
</dbReference>